<gene>
    <name evidence="14" type="ORF">DXU93_11990</name>
</gene>
<dbReference type="CDD" id="cd09596">
    <property type="entry name" value="M36"/>
    <property type="match status" value="1"/>
</dbReference>
<evidence type="ECO:0000259" key="13">
    <source>
        <dbReference type="Pfam" id="PF18962"/>
    </source>
</evidence>
<evidence type="ECO:0000256" key="9">
    <source>
        <dbReference type="ARBA" id="ARBA00022833"/>
    </source>
</evidence>
<keyword evidence="7" id="KW-0732">Signal</keyword>
<comment type="similarity">
    <text evidence="3">Belongs to the peptidase M36 family.</text>
</comment>
<dbReference type="Gene3D" id="3.10.170.10">
    <property type="match status" value="1"/>
</dbReference>
<reference evidence="14 15" key="1">
    <citation type="submission" date="2018-08" db="EMBL/GenBank/DDBJ databases">
        <title>The draft genome squence of Brumimicrobium sp. N62.</title>
        <authorList>
            <person name="Du Z.-J."/>
            <person name="Luo H.-R."/>
        </authorList>
    </citation>
    <scope>NUCLEOTIDE SEQUENCE [LARGE SCALE GENOMIC DNA]</scope>
    <source>
        <strain evidence="14 15">N62</strain>
    </source>
</reference>
<dbReference type="GO" id="GO:0008270">
    <property type="term" value="F:zinc ion binding"/>
    <property type="evidence" value="ECO:0007669"/>
    <property type="project" value="InterPro"/>
</dbReference>
<keyword evidence="10" id="KW-0482">Metalloprotease</keyword>
<keyword evidence="5" id="KW-0645">Protease</keyword>
<dbReference type="EMBL" id="QURB01000008">
    <property type="protein sequence ID" value="RFC53482.1"/>
    <property type="molecule type" value="Genomic_DNA"/>
</dbReference>
<feature type="domain" description="Secretion system C-terminal sorting" evidence="13">
    <location>
        <begin position="919"/>
        <end position="989"/>
    </location>
</feature>
<sequence>MLIKPIKMRLNFFKIFVFVLTLPFVALSQDKSELLQQTLQENTKQHQLSESDVSSWKLINHHTNEKTGIEFNYLHQTFNDVLIYNAISVVAVKEDLGILASNGFVSDLASKVQTSTATITPTAAIHAAANHLGLDNVGDLKLLSEKENNTFVFEANDLSVETIDVQLKLFKVNENSMRAAWDLHIYQLDQKHWWSLRVDAQTGEILDQTDWVVSCDFEKDNTHNHSHAGHQHTKSEFMFPMPPQQSFGNGAGYNVFPIPLESPNHGPRQLLIDPSDSIASPFGWHDTDGLTGSEYTTAQGNNVYASEDRADTDAFGHTPEGGSTLDFDFPLDFNLSPIDYQDAAITNLFYMNNIMHDVWYHYGFNEESGNFQENNYANGGFDDDYVNAQAQDGGGMNNANMATGPDGYNPRMQMYLWSSSSPDIMTVNSPSILSGTYDAEPASFGPPITTTPITANLALFEDATPDINDACSPAVNAAMLNGKIVVVKRGNCNFTDKVENAENAGAIAVIVVNNGGNVISMGGTNPNIGIPSVMISATDGNTLIMQIQSGLAVNVTLQSPTGSFYKDGDFDNGIVAHEYGHGISTRLTGGASVSNCLYNEDQMGEGWSDWFALMLTIEPGDQAEDVRGIGTYATAEPVTGGGIRPMPYSTDLSVNNITFAATNNVNGISQPHGIGFVWATMLWDLNWALIDKYGFDSDVYYGTGGNNIAMQLVIDGLKLQPCSPGFVDGRDAILLADQLNNNGANECLIWKVFADRGLGFSAQQGNTDDRTDQVEAFDLPPNLVPSPNYAVVTACNSYTWPVNGQTYTGSGNYTHLEGSAGVCDALMSLDLTIQEINTNVTIADFGGTLEAPTGYQSYQWIDCGEGNVEIAGENNSTFEPSNNGSYAVIIGNGTCADTSDCFTLNSVGLETNDFEDISVYPNPTEGKVMVNLPNKVNHATIRVVEMTGKVVQEMEIQNSSEFSFNLKGENGIYSIEVKTDNGDVYRKRISKLD</sequence>
<keyword evidence="8" id="KW-0378">Hydrolase</keyword>
<keyword evidence="9" id="KW-0862">Zinc</keyword>
<dbReference type="InterPro" id="IPR027268">
    <property type="entry name" value="Peptidase_M4/M1_CTD_sf"/>
</dbReference>
<evidence type="ECO:0000259" key="12">
    <source>
        <dbReference type="Pfam" id="PF02225"/>
    </source>
</evidence>
<evidence type="ECO:0000313" key="15">
    <source>
        <dbReference type="Proteomes" id="UP000257127"/>
    </source>
</evidence>
<dbReference type="Pfam" id="PF02225">
    <property type="entry name" value="PA"/>
    <property type="match status" value="1"/>
</dbReference>
<comment type="subcellular location">
    <subcellularLocation>
        <location evidence="2">Secreted</location>
    </subcellularLocation>
</comment>
<dbReference type="GO" id="GO:0006508">
    <property type="term" value="P:proteolysis"/>
    <property type="evidence" value="ECO:0007669"/>
    <property type="project" value="UniProtKB-KW"/>
</dbReference>
<evidence type="ECO:0000256" key="8">
    <source>
        <dbReference type="ARBA" id="ARBA00022801"/>
    </source>
</evidence>
<dbReference type="PANTHER" id="PTHR33478">
    <property type="entry name" value="EXTRACELLULAR METALLOPROTEINASE MEP"/>
    <property type="match status" value="1"/>
</dbReference>
<dbReference type="InterPro" id="IPR046450">
    <property type="entry name" value="PA_dom_sf"/>
</dbReference>
<name>A0A3E1EVD8_9FLAO</name>
<evidence type="ECO:0000256" key="4">
    <source>
        <dbReference type="ARBA" id="ARBA00022525"/>
    </source>
</evidence>
<evidence type="ECO:0000256" key="1">
    <source>
        <dbReference type="ARBA" id="ARBA00001947"/>
    </source>
</evidence>
<proteinExistence type="inferred from homology"/>
<feature type="domain" description="PA" evidence="12">
    <location>
        <begin position="468"/>
        <end position="543"/>
    </location>
</feature>
<dbReference type="CDD" id="cd04818">
    <property type="entry name" value="PA_subtilisin_1"/>
    <property type="match status" value="1"/>
</dbReference>
<dbReference type="InterPro" id="IPR026444">
    <property type="entry name" value="Secre_tail"/>
</dbReference>
<dbReference type="InterPro" id="IPR001842">
    <property type="entry name" value="Peptidase_M36"/>
</dbReference>
<dbReference type="OrthoDB" id="5377264at2"/>
<evidence type="ECO:0000256" key="5">
    <source>
        <dbReference type="ARBA" id="ARBA00022670"/>
    </source>
</evidence>
<dbReference type="Pfam" id="PF02128">
    <property type="entry name" value="Peptidase_M36"/>
    <property type="match status" value="1"/>
</dbReference>
<evidence type="ECO:0000256" key="7">
    <source>
        <dbReference type="ARBA" id="ARBA00022729"/>
    </source>
</evidence>
<dbReference type="Proteomes" id="UP000257127">
    <property type="component" value="Unassembled WGS sequence"/>
</dbReference>
<dbReference type="GO" id="GO:0004222">
    <property type="term" value="F:metalloendopeptidase activity"/>
    <property type="evidence" value="ECO:0007669"/>
    <property type="project" value="InterPro"/>
</dbReference>
<keyword evidence="4" id="KW-0964">Secreted</keyword>
<keyword evidence="6" id="KW-0479">Metal-binding</keyword>
<dbReference type="Gene3D" id="2.60.40.3080">
    <property type="match status" value="1"/>
</dbReference>
<protein>
    <submittedName>
        <fullName evidence="14">T9SS C-terminal target domain-containing protein</fullName>
    </submittedName>
</protein>
<dbReference type="Pfam" id="PF18962">
    <property type="entry name" value="Por_Secre_tail"/>
    <property type="match status" value="1"/>
</dbReference>
<evidence type="ECO:0000256" key="6">
    <source>
        <dbReference type="ARBA" id="ARBA00022723"/>
    </source>
</evidence>
<dbReference type="NCBIfam" id="TIGR04183">
    <property type="entry name" value="Por_Secre_tail"/>
    <property type="match status" value="1"/>
</dbReference>
<evidence type="ECO:0000256" key="10">
    <source>
        <dbReference type="ARBA" id="ARBA00023049"/>
    </source>
</evidence>
<comment type="cofactor">
    <cofactor evidence="1">
        <name>Zn(2+)</name>
        <dbReference type="ChEBI" id="CHEBI:29105"/>
    </cofactor>
</comment>
<dbReference type="Gene3D" id="3.50.30.30">
    <property type="match status" value="1"/>
</dbReference>
<dbReference type="GO" id="GO:0005615">
    <property type="term" value="C:extracellular space"/>
    <property type="evidence" value="ECO:0007669"/>
    <property type="project" value="InterPro"/>
</dbReference>
<keyword evidence="15" id="KW-1185">Reference proteome</keyword>
<evidence type="ECO:0000256" key="3">
    <source>
        <dbReference type="ARBA" id="ARBA00006006"/>
    </source>
</evidence>
<dbReference type="PANTHER" id="PTHR33478:SF1">
    <property type="entry name" value="EXTRACELLULAR METALLOPROTEINASE MEP"/>
    <property type="match status" value="1"/>
</dbReference>
<keyword evidence="11" id="KW-0865">Zymogen</keyword>
<comment type="caution">
    <text evidence="14">The sequence shown here is derived from an EMBL/GenBank/DDBJ whole genome shotgun (WGS) entry which is preliminary data.</text>
</comment>
<organism evidence="14 15">
    <name type="scientific">Brumimicrobium aurantiacum</name>
    <dbReference type="NCBI Taxonomy" id="1737063"/>
    <lineage>
        <taxon>Bacteria</taxon>
        <taxon>Pseudomonadati</taxon>
        <taxon>Bacteroidota</taxon>
        <taxon>Flavobacteriia</taxon>
        <taxon>Flavobacteriales</taxon>
        <taxon>Crocinitomicaceae</taxon>
        <taxon>Brumimicrobium</taxon>
    </lineage>
</organism>
<dbReference type="SUPFAM" id="SSF55486">
    <property type="entry name" value="Metalloproteases ('zincins'), catalytic domain"/>
    <property type="match status" value="1"/>
</dbReference>
<dbReference type="SUPFAM" id="SSF52025">
    <property type="entry name" value="PA domain"/>
    <property type="match status" value="1"/>
</dbReference>
<accession>A0A3E1EVD8</accession>
<evidence type="ECO:0000313" key="14">
    <source>
        <dbReference type="EMBL" id="RFC53482.1"/>
    </source>
</evidence>
<dbReference type="NCBIfam" id="NF038113">
    <property type="entry name" value="T9SSA_dep_M36"/>
    <property type="match status" value="1"/>
</dbReference>
<dbReference type="AlphaFoldDB" id="A0A3E1EVD8"/>
<evidence type="ECO:0000256" key="11">
    <source>
        <dbReference type="ARBA" id="ARBA00023145"/>
    </source>
</evidence>
<dbReference type="InterPro" id="IPR003137">
    <property type="entry name" value="PA_domain"/>
</dbReference>
<dbReference type="Gene3D" id="1.10.390.10">
    <property type="entry name" value="Neutral Protease Domain 2"/>
    <property type="match status" value="1"/>
</dbReference>
<dbReference type="InterPro" id="IPR050371">
    <property type="entry name" value="Fungal_virulence_M36"/>
</dbReference>
<evidence type="ECO:0000256" key="2">
    <source>
        <dbReference type="ARBA" id="ARBA00004613"/>
    </source>
</evidence>